<evidence type="ECO:0000313" key="6">
    <source>
        <dbReference type="EMBL" id="TMR22218.1"/>
    </source>
</evidence>
<feature type="domain" description="Histidine kinase/HSP90-like ATPase" evidence="5">
    <location>
        <begin position="5"/>
        <end position="75"/>
    </location>
</feature>
<name>A0A5S4FNI2_9ACTN</name>
<dbReference type="Pfam" id="PF02518">
    <property type="entry name" value="HATPase_c"/>
    <property type="match status" value="1"/>
</dbReference>
<keyword evidence="2" id="KW-0418">Kinase</keyword>
<dbReference type="InterPro" id="IPR036890">
    <property type="entry name" value="HATPase_C_sf"/>
</dbReference>
<keyword evidence="1" id="KW-0808">Transferase</keyword>
<comment type="caution">
    <text evidence="6">The sequence shown here is derived from an EMBL/GenBank/DDBJ whole genome shotgun (WGS) entry which is preliminary data.</text>
</comment>
<dbReference type="PANTHER" id="PTHR24421:SF56">
    <property type="entry name" value="OXYGEN SENSOR HISTIDINE KINASE RESPONSE REGULATOR DOST"/>
    <property type="match status" value="1"/>
</dbReference>
<reference evidence="6 7" key="1">
    <citation type="submission" date="2019-05" db="EMBL/GenBank/DDBJ databases">
        <title>Draft genome sequence of Nonomuraea turkmeniaca DSM 43926.</title>
        <authorList>
            <person name="Saricaoglu S."/>
            <person name="Isik K."/>
        </authorList>
    </citation>
    <scope>NUCLEOTIDE SEQUENCE [LARGE SCALE GENOMIC DNA]</scope>
    <source>
        <strain evidence="6 7">DSM 43926</strain>
    </source>
</reference>
<dbReference type="PANTHER" id="PTHR24421">
    <property type="entry name" value="NITRATE/NITRITE SENSOR PROTEIN NARX-RELATED"/>
    <property type="match status" value="1"/>
</dbReference>
<dbReference type="EMBL" id="VCKY01000032">
    <property type="protein sequence ID" value="TMR22218.1"/>
    <property type="molecule type" value="Genomic_DNA"/>
</dbReference>
<dbReference type="CDD" id="cd16917">
    <property type="entry name" value="HATPase_UhpB-NarQ-NarX-like"/>
    <property type="match status" value="1"/>
</dbReference>
<keyword evidence="3" id="KW-0902">Two-component regulatory system</keyword>
<dbReference type="GO" id="GO:0016301">
    <property type="term" value="F:kinase activity"/>
    <property type="evidence" value="ECO:0007669"/>
    <property type="project" value="UniProtKB-KW"/>
</dbReference>
<dbReference type="RefSeq" id="WP_138666262.1">
    <property type="nucleotide sequence ID" value="NZ_VCKY01000032.1"/>
</dbReference>
<keyword evidence="7" id="KW-1185">Reference proteome</keyword>
<feature type="compositionally biased region" description="Polar residues" evidence="4">
    <location>
        <begin position="98"/>
        <end position="110"/>
    </location>
</feature>
<dbReference type="Proteomes" id="UP000309128">
    <property type="component" value="Unassembled WGS sequence"/>
</dbReference>
<dbReference type="AlphaFoldDB" id="A0A5S4FNI2"/>
<proteinExistence type="predicted"/>
<organism evidence="6 7">
    <name type="scientific">Nonomuraea turkmeniaca</name>
    <dbReference type="NCBI Taxonomy" id="103838"/>
    <lineage>
        <taxon>Bacteria</taxon>
        <taxon>Bacillati</taxon>
        <taxon>Actinomycetota</taxon>
        <taxon>Actinomycetes</taxon>
        <taxon>Streptosporangiales</taxon>
        <taxon>Streptosporangiaceae</taxon>
        <taxon>Nonomuraea</taxon>
    </lineage>
</organism>
<feature type="region of interest" description="Disordered" evidence="4">
    <location>
        <begin position="79"/>
        <end position="125"/>
    </location>
</feature>
<dbReference type="SUPFAM" id="SSF55874">
    <property type="entry name" value="ATPase domain of HSP90 chaperone/DNA topoisomerase II/histidine kinase"/>
    <property type="match status" value="1"/>
</dbReference>
<dbReference type="GO" id="GO:0000160">
    <property type="term" value="P:phosphorelay signal transduction system"/>
    <property type="evidence" value="ECO:0007669"/>
    <property type="project" value="UniProtKB-KW"/>
</dbReference>
<dbReference type="OrthoDB" id="5241249at2"/>
<sequence>MIIGHASRANVTVDVTASDLALTVADNGVGVAAGEQGRRSGLHNIDERAARLGGTAELEIPPGGGTLVRWQIPLSNGPVKSHGGIQAGGQAPLRRASPASTRSRYRQATPTCCPAAPGLMGPQPR</sequence>
<gene>
    <name evidence="6" type="ORF">ETD86_12290</name>
</gene>
<evidence type="ECO:0000256" key="2">
    <source>
        <dbReference type="ARBA" id="ARBA00022777"/>
    </source>
</evidence>
<dbReference type="InterPro" id="IPR050482">
    <property type="entry name" value="Sensor_HK_TwoCompSys"/>
</dbReference>
<accession>A0A5S4FNI2</accession>
<dbReference type="Gene3D" id="3.30.565.10">
    <property type="entry name" value="Histidine kinase-like ATPase, C-terminal domain"/>
    <property type="match status" value="1"/>
</dbReference>
<evidence type="ECO:0000259" key="5">
    <source>
        <dbReference type="Pfam" id="PF02518"/>
    </source>
</evidence>
<evidence type="ECO:0000313" key="7">
    <source>
        <dbReference type="Proteomes" id="UP000309128"/>
    </source>
</evidence>
<dbReference type="InterPro" id="IPR003594">
    <property type="entry name" value="HATPase_dom"/>
</dbReference>
<evidence type="ECO:0000256" key="3">
    <source>
        <dbReference type="ARBA" id="ARBA00023012"/>
    </source>
</evidence>
<protein>
    <recommendedName>
        <fullName evidence="5">Histidine kinase/HSP90-like ATPase domain-containing protein</fullName>
    </recommendedName>
</protein>
<evidence type="ECO:0000256" key="4">
    <source>
        <dbReference type="SAM" id="MobiDB-lite"/>
    </source>
</evidence>
<evidence type="ECO:0000256" key="1">
    <source>
        <dbReference type="ARBA" id="ARBA00022679"/>
    </source>
</evidence>